<dbReference type="InterPro" id="IPR019800">
    <property type="entry name" value="Glyco_hydro_3_AS"/>
</dbReference>
<dbReference type="PROSITE" id="PS00775">
    <property type="entry name" value="GLYCOSYL_HYDROL_F3"/>
    <property type="match status" value="1"/>
</dbReference>
<dbReference type="AlphaFoldDB" id="A0A3L7AVV5"/>
<dbReference type="Proteomes" id="UP000269438">
    <property type="component" value="Unassembled WGS sequence"/>
</dbReference>
<dbReference type="EMBL" id="RCUY01000002">
    <property type="protein sequence ID" value="RLP83648.1"/>
    <property type="molecule type" value="Genomic_DNA"/>
</dbReference>
<dbReference type="Pfam" id="PF00933">
    <property type="entry name" value="Glyco_hydro_3"/>
    <property type="match status" value="1"/>
</dbReference>
<evidence type="ECO:0000313" key="6">
    <source>
        <dbReference type="EMBL" id="RLP83648.1"/>
    </source>
</evidence>
<dbReference type="RefSeq" id="WP_121687319.1">
    <property type="nucleotide sequence ID" value="NZ_RCUY01000002.1"/>
</dbReference>
<evidence type="ECO:0000256" key="4">
    <source>
        <dbReference type="RuleBase" id="RU361161"/>
    </source>
</evidence>
<keyword evidence="4" id="KW-0326">Glycosidase</keyword>
<dbReference type="Gene3D" id="3.40.50.1700">
    <property type="entry name" value="Glycoside hydrolase family 3 C-terminal domain"/>
    <property type="match status" value="1"/>
</dbReference>
<organism evidence="6 7">
    <name type="scientific">Mycetocola lacteus</name>
    <dbReference type="NCBI Taxonomy" id="76637"/>
    <lineage>
        <taxon>Bacteria</taxon>
        <taxon>Bacillati</taxon>
        <taxon>Actinomycetota</taxon>
        <taxon>Actinomycetes</taxon>
        <taxon>Micrococcales</taxon>
        <taxon>Microbacteriaceae</taxon>
        <taxon>Mycetocola</taxon>
    </lineage>
</organism>
<dbReference type="InterPro" id="IPR001764">
    <property type="entry name" value="Glyco_hydro_3_N"/>
</dbReference>
<accession>A0A3L7AVV5</accession>
<reference evidence="6 7" key="1">
    <citation type="submission" date="2018-10" db="EMBL/GenBank/DDBJ databases">
        <authorList>
            <person name="Li J."/>
        </authorList>
    </citation>
    <scope>NUCLEOTIDE SEQUENCE [LARGE SCALE GENOMIC DNA]</scope>
    <source>
        <strain evidence="6 7">JCM 11654</strain>
    </source>
</reference>
<dbReference type="InterPro" id="IPR026891">
    <property type="entry name" value="Fn3-like"/>
</dbReference>
<dbReference type="InterPro" id="IPR013783">
    <property type="entry name" value="Ig-like_fold"/>
</dbReference>
<dbReference type="OrthoDB" id="3187421at2"/>
<keyword evidence="3" id="KW-0119">Carbohydrate metabolism</keyword>
<dbReference type="InterPro" id="IPR050288">
    <property type="entry name" value="Cellulose_deg_GH3"/>
</dbReference>
<proteinExistence type="inferred from homology"/>
<dbReference type="Gene3D" id="3.20.20.300">
    <property type="entry name" value="Glycoside hydrolase, family 3, N-terminal domain"/>
    <property type="match status" value="1"/>
</dbReference>
<feature type="domain" description="Fibronectin type III-like" evidence="5">
    <location>
        <begin position="758"/>
        <end position="830"/>
    </location>
</feature>
<dbReference type="PRINTS" id="PR00133">
    <property type="entry name" value="GLHYDRLASE3"/>
</dbReference>
<comment type="caution">
    <text evidence="6">The sequence shown here is derived from an EMBL/GenBank/DDBJ whole genome shotgun (WGS) entry which is preliminary data.</text>
</comment>
<dbReference type="GO" id="GO:0004553">
    <property type="term" value="F:hydrolase activity, hydrolyzing O-glycosyl compounds"/>
    <property type="evidence" value="ECO:0007669"/>
    <property type="project" value="InterPro"/>
</dbReference>
<protein>
    <submittedName>
        <fullName evidence="6">Beta-glucosidase</fullName>
    </submittedName>
</protein>
<dbReference type="PANTHER" id="PTHR42715:SF10">
    <property type="entry name" value="BETA-GLUCOSIDASE"/>
    <property type="match status" value="1"/>
</dbReference>
<evidence type="ECO:0000256" key="2">
    <source>
        <dbReference type="ARBA" id="ARBA00022801"/>
    </source>
</evidence>
<dbReference type="Pfam" id="PF01915">
    <property type="entry name" value="Glyco_hydro_3_C"/>
    <property type="match status" value="1"/>
</dbReference>
<dbReference type="InterPro" id="IPR036962">
    <property type="entry name" value="Glyco_hydro_3_N_sf"/>
</dbReference>
<comment type="similarity">
    <text evidence="1 4">Belongs to the glycosyl hydrolase 3 family.</text>
</comment>
<dbReference type="Gene3D" id="2.60.40.10">
    <property type="entry name" value="Immunoglobulins"/>
    <property type="match status" value="1"/>
</dbReference>
<evidence type="ECO:0000313" key="7">
    <source>
        <dbReference type="Proteomes" id="UP000269438"/>
    </source>
</evidence>
<evidence type="ECO:0000256" key="3">
    <source>
        <dbReference type="ARBA" id="ARBA00023277"/>
    </source>
</evidence>
<dbReference type="PANTHER" id="PTHR42715">
    <property type="entry name" value="BETA-GLUCOSIDASE"/>
    <property type="match status" value="1"/>
</dbReference>
<gene>
    <name evidence="6" type="ORF">D9V34_02185</name>
</gene>
<dbReference type="InterPro" id="IPR036881">
    <property type="entry name" value="Glyco_hydro_3_C_sf"/>
</dbReference>
<dbReference type="GO" id="GO:0005975">
    <property type="term" value="P:carbohydrate metabolic process"/>
    <property type="evidence" value="ECO:0007669"/>
    <property type="project" value="InterPro"/>
</dbReference>
<dbReference type="SUPFAM" id="SSF51445">
    <property type="entry name" value="(Trans)glycosidases"/>
    <property type="match status" value="1"/>
</dbReference>
<name>A0A3L7AVV5_9MICO</name>
<keyword evidence="7" id="KW-1185">Reference proteome</keyword>
<evidence type="ECO:0000259" key="5">
    <source>
        <dbReference type="SMART" id="SM01217"/>
    </source>
</evidence>
<dbReference type="SMART" id="SM01217">
    <property type="entry name" value="Fn3_like"/>
    <property type="match status" value="1"/>
</dbReference>
<dbReference type="Pfam" id="PF14310">
    <property type="entry name" value="Fn3-like"/>
    <property type="match status" value="1"/>
</dbReference>
<dbReference type="InterPro" id="IPR017853">
    <property type="entry name" value="GH"/>
</dbReference>
<sequence>MPTTPQVLPTHRDGTTLDELIARIPLEQRITLLTGMTSWRLTPITEIGLDSVVVSDGPVGVRGTGETPGETSILLPSPSALSALWDPQRARAVGNLFAREARRHGVDVVLAPQVNIQRTPVGGRHFECFAEDPLLTAEVGSAVVQGLQECGVAACLKHYVANDSETKRTEYVSEVDERTLREVYLAPFEHAVREVGVWSIMAAYNGVDDGTEAAPMTEHSHLLRDVLKDELGFDGTVISDWMATNTTVESATGGLDIVMPGPGGPWAENLLAAVRAGEVSEEIINDKVRRILLMAARVGKLAGFDAPDVPAGLDEVEDDARMARELAAAGTVVLRRPDAGLPTLVDGESIALIGPNAARTHVLGGGSSTVHPARVQEIHDGLTEAFPNSNVTLSRGGDSRRYAPTIPVLAGLTGFVDASGNPTVPGAGIVTVTQLDAAGEVLGHREMVEWEGWERVTDDRIDTVVVETRILLDEPGPHSLEVGTVGAYRIIVDGELIAESTTPAGAEVVLDSSVNNPPSIVTKGHVTEPRVAVLRAELKVVHAGGYGEFVRAEFRHRTPSEDADLEISTAVDAARAAQRAVLVVGTNEEVESEGWDRTTLSLPGRQDELVRRVLAVAPDTIIVVNAGAPVLLPWLEDAQTVLWAWFPGQEAGGALADVLAGRAEPQGRLPWTLPADEASVPVPHAIPNEQGRIDYAEGVHVGYRGWLRAGATPALPFGFGRGWTDWSYRELGVPRPAADGSVEVDVVIENVGARTGREVVQVYLEPPVETPEGERPVRWLAGFGAGTVAAGDRATVTVRIPARAFEVWSVAEAGWVRPGGTYRLVAGSNVDQTPLETRLDVAERGR</sequence>
<dbReference type="InterPro" id="IPR002772">
    <property type="entry name" value="Glyco_hydro_3_C"/>
</dbReference>
<dbReference type="Gene3D" id="2.60.120.260">
    <property type="entry name" value="Galactose-binding domain-like"/>
    <property type="match status" value="1"/>
</dbReference>
<dbReference type="SUPFAM" id="SSF52279">
    <property type="entry name" value="Beta-D-glucan exohydrolase, C-terminal domain"/>
    <property type="match status" value="1"/>
</dbReference>
<keyword evidence="2 4" id="KW-0378">Hydrolase</keyword>
<evidence type="ECO:0000256" key="1">
    <source>
        <dbReference type="ARBA" id="ARBA00005336"/>
    </source>
</evidence>